<dbReference type="EMBL" id="JAEUBF010001534">
    <property type="protein sequence ID" value="KAH3663466.1"/>
    <property type="molecule type" value="Genomic_DNA"/>
</dbReference>
<protein>
    <recommendedName>
        <fullName evidence="1">DnaJ homologue subfamily C member 28 conserved domain-containing protein</fullName>
    </recommendedName>
</protein>
<accession>A0A9P8T2B2</accession>
<dbReference type="PANTHER" id="PTHR39394">
    <property type="entry name" value="YALI0E31793P"/>
    <property type="match status" value="1"/>
</dbReference>
<dbReference type="OrthoDB" id="1922282at2759"/>
<gene>
    <name evidence="2" type="ORF">WICMUC_005905</name>
</gene>
<dbReference type="PANTHER" id="PTHR39394:SF1">
    <property type="entry name" value="DNAJ HOMOLOGUE SUBFAMILY C MEMBER 28 CONSERVED DOMAIN-CONTAINING PROTEIN"/>
    <property type="match status" value="1"/>
</dbReference>
<proteinExistence type="predicted"/>
<comment type="caution">
    <text evidence="2">The sequence shown here is derived from an EMBL/GenBank/DDBJ whole genome shotgun (WGS) entry which is preliminary data.</text>
</comment>
<dbReference type="AlphaFoldDB" id="A0A9P8T2B2"/>
<keyword evidence="3" id="KW-1185">Reference proteome</keyword>
<feature type="domain" description="DnaJ homologue subfamily C member 28 conserved" evidence="1">
    <location>
        <begin position="172"/>
        <end position="231"/>
    </location>
</feature>
<evidence type="ECO:0000313" key="3">
    <source>
        <dbReference type="Proteomes" id="UP000769528"/>
    </source>
</evidence>
<evidence type="ECO:0000313" key="2">
    <source>
        <dbReference type="EMBL" id="KAH3663466.1"/>
    </source>
</evidence>
<reference evidence="2" key="2">
    <citation type="submission" date="2021-01" db="EMBL/GenBank/DDBJ databases">
        <authorList>
            <person name="Schikora-Tamarit M.A."/>
        </authorList>
    </citation>
    <scope>NUCLEOTIDE SEQUENCE</scope>
    <source>
        <strain evidence="2">CBS6341</strain>
    </source>
</reference>
<name>A0A9P8T2B2_9ASCO</name>
<dbReference type="Proteomes" id="UP000769528">
    <property type="component" value="Unassembled WGS sequence"/>
</dbReference>
<reference evidence="2" key="1">
    <citation type="journal article" date="2021" name="Open Biol.">
        <title>Shared evolutionary footprints suggest mitochondrial oxidative damage underlies multiple complex I losses in fungi.</title>
        <authorList>
            <person name="Schikora-Tamarit M.A."/>
            <person name="Marcet-Houben M."/>
            <person name="Nosek J."/>
            <person name="Gabaldon T."/>
        </authorList>
    </citation>
    <scope>NUCLEOTIDE SEQUENCE</scope>
    <source>
        <strain evidence="2">CBS6341</strain>
    </source>
</reference>
<organism evidence="2 3">
    <name type="scientific">Wickerhamomyces mucosus</name>
    <dbReference type="NCBI Taxonomy" id="1378264"/>
    <lineage>
        <taxon>Eukaryota</taxon>
        <taxon>Fungi</taxon>
        <taxon>Dikarya</taxon>
        <taxon>Ascomycota</taxon>
        <taxon>Saccharomycotina</taxon>
        <taxon>Saccharomycetes</taxon>
        <taxon>Phaffomycetales</taxon>
        <taxon>Wickerhamomycetaceae</taxon>
        <taxon>Wickerhamomyces</taxon>
    </lineage>
</organism>
<evidence type="ECO:0000259" key="1">
    <source>
        <dbReference type="Pfam" id="PF09350"/>
    </source>
</evidence>
<sequence length="349" mass="41339">MILRSQRPILVRYYSKKGFIEKAFTERLNQLESEHISKNDKLLGEDFKSLIDEDEKLLKLAHDLDQKKYEYENQKSIQTSRIPSYATKQTRELANASPWTGSETQQDTSLRMIVDKYKPLKIKSDVRKLASAKEAVLDFKINSNKISEEDQFRNIYKEKFTPIGSFDKIKTIADARIEEAMRSGAFNNIPRGKGLDTEVKPYVDRTEHHLNNILIKQNIVPPWIEKQSGVNLEIYNLRNELQMKWINHVKNFYHNDCNTMKEDFNSRWKKYYENKIALTNNNIRTYNLQAPLSTQKFYLIYDKEFEKSSQSVNIEDIRKLYMEEKSKSENASNLQKKSNKFSFSKLWKW</sequence>
<dbReference type="InterPro" id="IPR018961">
    <property type="entry name" value="DnaJ_homolog_subfam-C_membr-28"/>
</dbReference>
<dbReference type="Pfam" id="PF09350">
    <property type="entry name" value="DJC28_CD"/>
    <property type="match status" value="1"/>
</dbReference>